<sequence>MKTLQISKGMKMMITNLGLLRNYTRMSWRQKVLQKFSLLKSLPNHLQKWSIFRERENPRSNSMLLGGTTRAKRVVVVTVLAAGAIQMAVGVEVVLGEVVATKMVAIHITISREIIIQGTTITIGEGATEVAGIPILIIIPQVMLGWPHEMIINCTPMGLSCVAW</sequence>
<name>A0A2P2K7M4_RHIMU</name>
<organism evidence="1">
    <name type="scientific">Rhizophora mucronata</name>
    <name type="common">Asiatic mangrove</name>
    <dbReference type="NCBI Taxonomy" id="61149"/>
    <lineage>
        <taxon>Eukaryota</taxon>
        <taxon>Viridiplantae</taxon>
        <taxon>Streptophyta</taxon>
        <taxon>Embryophyta</taxon>
        <taxon>Tracheophyta</taxon>
        <taxon>Spermatophyta</taxon>
        <taxon>Magnoliopsida</taxon>
        <taxon>eudicotyledons</taxon>
        <taxon>Gunneridae</taxon>
        <taxon>Pentapetalae</taxon>
        <taxon>rosids</taxon>
        <taxon>fabids</taxon>
        <taxon>Malpighiales</taxon>
        <taxon>Rhizophoraceae</taxon>
        <taxon>Rhizophora</taxon>
    </lineage>
</organism>
<dbReference type="EMBL" id="GGEC01021238">
    <property type="protein sequence ID" value="MBX01722.1"/>
    <property type="molecule type" value="Transcribed_RNA"/>
</dbReference>
<proteinExistence type="predicted"/>
<dbReference type="AlphaFoldDB" id="A0A2P2K7M4"/>
<evidence type="ECO:0000313" key="1">
    <source>
        <dbReference type="EMBL" id="MBX01722.1"/>
    </source>
</evidence>
<accession>A0A2P2K7M4</accession>
<reference evidence="1" key="1">
    <citation type="submission" date="2018-02" db="EMBL/GenBank/DDBJ databases">
        <title>Rhizophora mucronata_Transcriptome.</title>
        <authorList>
            <person name="Meera S.P."/>
            <person name="Sreeshan A."/>
            <person name="Augustine A."/>
        </authorList>
    </citation>
    <scope>NUCLEOTIDE SEQUENCE</scope>
    <source>
        <tissue evidence="1">Leaf</tissue>
    </source>
</reference>
<protein>
    <submittedName>
        <fullName evidence="1">Uncharacterized protein</fullName>
    </submittedName>
</protein>